<comment type="subcellular location">
    <subcellularLocation>
        <location evidence="1">Cytoplasm</location>
        <location evidence="1">Cytoskeleton</location>
    </subcellularLocation>
</comment>
<dbReference type="EMBL" id="JAKUCV010000185">
    <property type="protein sequence ID" value="KAJ4850921.1"/>
    <property type="molecule type" value="Genomic_DNA"/>
</dbReference>
<keyword evidence="7" id="KW-1185">Reference proteome</keyword>
<dbReference type="Proteomes" id="UP001141552">
    <property type="component" value="Unassembled WGS sequence"/>
</dbReference>
<organism evidence="6 7">
    <name type="scientific">Turnera subulata</name>
    <dbReference type="NCBI Taxonomy" id="218843"/>
    <lineage>
        <taxon>Eukaryota</taxon>
        <taxon>Viridiplantae</taxon>
        <taxon>Streptophyta</taxon>
        <taxon>Embryophyta</taxon>
        <taxon>Tracheophyta</taxon>
        <taxon>Spermatophyta</taxon>
        <taxon>Magnoliopsida</taxon>
        <taxon>eudicotyledons</taxon>
        <taxon>Gunneridae</taxon>
        <taxon>Pentapetalae</taxon>
        <taxon>rosids</taxon>
        <taxon>fabids</taxon>
        <taxon>Malpighiales</taxon>
        <taxon>Passifloraceae</taxon>
        <taxon>Turnera</taxon>
    </lineage>
</organism>
<keyword evidence="4" id="KW-0206">Cytoskeleton</keyword>
<comment type="caution">
    <text evidence="6">The sequence shown here is derived from an EMBL/GenBank/DDBJ whole genome shotgun (WGS) entry which is preliminary data.</text>
</comment>
<evidence type="ECO:0000313" key="6">
    <source>
        <dbReference type="EMBL" id="KAJ4850921.1"/>
    </source>
</evidence>
<evidence type="ECO:0000313" key="7">
    <source>
        <dbReference type="Proteomes" id="UP001141552"/>
    </source>
</evidence>
<dbReference type="SUPFAM" id="SSF52540">
    <property type="entry name" value="P-loop containing nucleoside triphosphate hydrolases"/>
    <property type="match status" value="1"/>
</dbReference>
<dbReference type="AlphaFoldDB" id="A0A9Q0JPY2"/>
<protein>
    <submittedName>
        <fullName evidence="6">Uncharacterized protein</fullName>
    </submittedName>
</protein>
<dbReference type="PANTHER" id="PTHR47970:SF9">
    <property type="entry name" value="KINESIN-LIKE PROTEIN KIN-5D"/>
    <property type="match status" value="1"/>
</dbReference>
<dbReference type="GO" id="GO:0090307">
    <property type="term" value="P:mitotic spindle assembly"/>
    <property type="evidence" value="ECO:0007669"/>
    <property type="project" value="TreeGrafter"/>
</dbReference>
<keyword evidence="2" id="KW-0963">Cytoplasm</keyword>
<dbReference type="GO" id="GO:0005876">
    <property type="term" value="C:spindle microtubule"/>
    <property type="evidence" value="ECO:0007669"/>
    <property type="project" value="TreeGrafter"/>
</dbReference>
<feature type="region of interest" description="Disordered" evidence="5">
    <location>
        <begin position="1"/>
        <end position="26"/>
    </location>
</feature>
<reference evidence="6" key="2">
    <citation type="journal article" date="2023" name="Plants (Basel)">
        <title>Annotation of the Turnera subulata (Passifloraceae) Draft Genome Reveals the S-Locus Evolved after the Divergence of Turneroideae from Passifloroideae in a Stepwise Manner.</title>
        <authorList>
            <person name="Henning P.M."/>
            <person name="Roalson E.H."/>
            <person name="Mir W."/>
            <person name="McCubbin A.G."/>
            <person name="Shore J.S."/>
        </authorList>
    </citation>
    <scope>NUCLEOTIDE SEQUENCE</scope>
    <source>
        <strain evidence="6">F60SS</strain>
    </source>
</reference>
<dbReference type="GO" id="GO:0008574">
    <property type="term" value="F:plus-end-directed microtubule motor activity"/>
    <property type="evidence" value="ECO:0007669"/>
    <property type="project" value="TreeGrafter"/>
</dbReference>
<keyword evidence="3" id="KW-0505">Motor protein</keyword>
<dbReference type="PANTHER" id="PTHR47970">
    <property type="entry name" value="KINESIN-LIKE PROTEIN KIF11"/>
    <property type="match status" value="1"/>
</dbReference>
<evidence type="ECO:0000256" key="3">
    <source>
        <dbReference type="ARBA" id="ARBA00023175"/>
    </source>
</evidence>
<reference evidence="6" key="1">
    <citation type="submission" date="2022-02" db="EMBL/GenBank/DDBJ databases">
        <authorList>
            <person name="Henning P.M."/>
            <person name="McCubbin A.G."/>
            <person name="Shore J.S."/>
        </authorList>
    </citation>
    <scope>NUCLEOTIDE SEQUENCE</scope>
    <source>
        <strain evidence="6">F60SS</strain>
        <tissue evidence="6">Leaves</tissue>
    </source>
</reference>
<evidence type="ECO:0000256" key="5">
    <source>
        <dbReference type="SAM" id="MobiDB-lite"/>
    </source>
</evidence>
<dbReference type="InterPro" id="IPR027417">
    <property type="entry name" value="P-loop_NTPase"/>
</dbReference>
<evidence type="ECO:0000256" key="2">
    <source>
        <dbReference type="ARBA" id="ARBA00022490"/>
    </source>
</evidence>
<dbReference type="GO" id="GO:0072686">
    <property type="term" value="C:mitotic spindle"/>
    <property type="evidence" value="ECO:0007669"/>
    <property type="project" value="TreeGrafter"/>
</dbReference>
<dbReference type="InterPro" id="IPR047149">
    <property type="entry name" value="KIF11-like"/>
</dbReference>
<evidence type="ECO:0000256" key="4">
    <source>
        <dbReference type="ARBA" id="ARBA00023212"/>
    </source>
</evidence>
<proteinExistence type="predicted"/>
<gene>
    <name evidence="6" type="ORF">Tsubulata_030330</name>
</gene>
<dbReference type="GO" id="GO:0051231">
    <property type="term" value="P:spindle elongation"/>
    <property type="evidence" value="ECO:0007669"/>
    <property type="project" value="TreeGrafter"/>
</dbReference>
<sequence length="557" mass="62726">MIQLSPAQTPRSSLRSSPAPEGNSSIFRHHKRKSLYLIDFLARHLKYLLLRVGNRVTQNAKPGREAAQASGSCSPVFGPESEQETLFEEIFKILEEGSAERHTADSLLNKNSTRSHTGRVREAGEINKSLLTLGRVINALTEHSGHRGEEWHQHNKQLLFSEQAEKKAMVEKIERLRLDLQLRDKQLMEVQKLYSDQQKVTAELTTNFIEARLEKAASSTSILFAKIEQWGRLENGYKILAQKFQTQLAQQLKLLHESSTGSQARHEQKFRAMEEGLHSFLSKKDMATEELLKQVKKLKEVYGVGIKSLNDIAGELDETYWLAVRKLVEQKFMELNAVLDGLRSDLFNQDEQLSEYAQQQLEDHSSTLEVTRSISEAAINFFQALGTITLILTQIMEGTQILDGHYVNELEMELEDFAVLEKEHLLEKVQTAINRLLESIAGRISKLQLKLSKLQDVGCSAKAEWITTHWETIANHCLGATAAAKSGKDLLEKILQQWDGVEANSLLLPKFSSLASSAHEEAEVATKSICSSIEVKFEVANKLIPCATSEKTVDARN</sequence>
<name>A0A9Q0JPY2_9ROSI</name>
<accession>A0A9Q0JPY2</accession>
<evidence type="ECO:0000256" key="1">
    <source>
        <dbReference type="ARBA" id="ARBA00004245"/>
    </source>
</evidence>
<dbReference type="Gene3D" id="3.40.850.10">
    <property type="entry name" value="Kinesin motor domain"/>
    <property type="match status" value="1"/>
</dbReference>
<dbReference type="InterPro" id="IPR036961">
    <property type="entry name" value="Kinesin_motor_dom_sf"/>
</dbReference>